<accession>A0ACB8AIX5</accession>
<proteinExistence type="predicted"/>
<evidence type="ECO:0000313" key="1">
    <source>
        <dbReference type="EMBL" id="KAH7913167.1"/>
    </source>
</evidence>
<organism evidence="1 2">
    <name type="scientific">Hygrophoropsis aurantiaca</name>
    <dbReference type="NCBI Taxonomy" id="72124"/>
    <lineage>
        <taxon>Eukaryota</taxon>
        <taxon>Fungi</taxon>
        <taxon>Dikarya</taxon>
        <taxon>Basidiomycota</taxon>
        <taxon>Agaricomycotina</taxon>
        <taxon>Agaricomycetes</taxon>
        <taxon>Agaricomycetidae</taxon>
        <taxon>Boletales</taxon>
        <taxon>Coniophorineae</taxon>
        <taxon>Hygrophoropsidaceae</taxon>
        <taxon>Hygrophoropsis</taxon>
    </lineage>
</organism>
<dbReference type="Proteomes" id="UP000790377">
    <property type="component" value="Unassembled WGS sequence"/>
</dbReference>
<dbReference type="EMBL" id="MU267636">
    <property type="protein sequence ID" value="KAH7913167.1"/>
    <property type="molecule type" value="Genomic_DNA"/>
</dbReference>
<keyword evidence="2" id="KW-1185">Reference proteome</keyword>
<reference evidence="1" key="1">
    <citation type="journal article" date="2021" name="New Phytol.">
        <title>Evolutionary innovations through gain and loss of genes in the ectomycorrhizal Boletales.</title>
        <authorList>
            <person name="Wu G."/>
            <person name="Miyauchi S."/>
            <person name="Morin E."/>
            <person name="Kuo A."/>
            <person name="Drula E."/>
            <person name="Varga T."/>
            <person name="Kohler A."/>
            <person name="Feng B."/>
            <person name="Cao Y."/>
            <person name="Lipzen A."/>
            <person name="Daum C."/>
            <person name="Hundley H."/>
            <person name="Pangilinan J."/>
            <person name="Johnson J."/>
            <person name="Barry K."/>
            <person name="LaButti K."/>
            <person name="Ng V."/>
            <person name="Ahrendt S."/>
            <person name="Min B."/>
            <person name="Choi I.G."/>
            <person name="Park H."/>
            <person name="Plett J.M."/>
            <person name="Magnuson J."/>
            <person name="Spatafora J.W."/>
            <person name="Nagy L.G."/>
            <person name="Henrissat B."/>
            <person name="Grigoriev I.V."/>
            <person name="Yang Z.L."/>
            <person name="Xu J."/>
            <person name="Martin F.M."/>
        </authorList>
    </citation>
    <scope>NUCLEOTIDE SEQUENCE</scope>
    <source>
        <strain evidence="1">ATCC 28755</strain>
    </source>
</reference>
<comment type="caution">
    <text evidence="1">The sequence shown here is derived from an EMBL/GenBank/DDBJ whole genome shotgun (WGS) entry which is preliminary data.</text>
</comment>
<name>A0ACB8AIX5_9AGAM</name>
<sequence length="273" mass="30343">MSETIHYYFIQNYGDPTAFEIIPLSWLIENAATALVTCIAQVFFATRIYLVTRQYAIFSPFDKIIPAIIVFTAMGGLVCACVETYYIAILPTTSLSGIDMQITFSMAESFAIISDILATVSLCYILASARGSIRRSKSALRSLFFFILNRGILVTIIQIATMVAYLGKRGYLYWMPFQICKSKLYTNTLLAMLNSRGRGKSWSDTHTLHLRPSLAATAAFEAAVNSGFRRAQDHDPELGVEKNEQNHQPTIILTEHTQDSEPSISDGATASYV</sequence>
<protein>
    <submittedName>
        <fullName evidence="1">Uncharacterized protein</fullName>
    </submittedName>
</protein>
<evidence type="ECO:0000313" key="2">
    <source>
        <dbReference type="Proteomes" id="UP000790377"/>
    </source>
</evidence>
<gene>
    <name evidence="1" type="ORF">BJ138DRAFT_1111709</name>
</gene>